<comment type="caution">
    <text evidence="2">The sequence shown here is derived from an EMBL/GenBank/DDBJ whole genome shotgun (WGS) entry which is preliminary data.</text>
</comment>
<dbReference type="EMBL" id="JAINZZ010000049">
    <property type="protein sequence ID" value="MBY8881500.1"/>
    <property type="molecule type" value="Genomic_DNA"/>
</dbReference>
<reference evidence="2 3" key="1">
    <citation type="submission" date="2021-08" db="EMBL/GenBank/DDBJ databases">
        <title>WGS of actinomycetes from Thailand.</title>
        <authorList>
            <person name="Thawai C."/>
        </authorList>
    </citation>
    <scope>NUCLEOTIDE SEQUENCE [LARGE SCALE GENOMIC DNA]</scope>
    <source>
        <strain evidence="2 3">PLK6-54</strain>
    </source>
</reference>
<evidence type="ECO:0000313" key="2">
    <source>
        <dbReference type="EMBL" id="MBY8881500.1"/>
    </source>
</evidence>
<keyword evidence="1" id="KW-0732">Signal</keyword>
<sequence length="105" mass="11082">MRIKPLYTAAAVSAAGAAAALALSAAPASAYGPSYCNTSTCSLSASAGSGGIYFEMPRLTPVSMVCWTDNQWWDGTNRWFKVNTVYGTGYMIATQVSNQTRVGHC</sequence>
<gene>
    <name evidence="2" type="ORF">K7862_28235</name>
</gene>
<dbReference type="Proteomes" id="UP000778578">
    <property type="component" value="Unassembled WGS sequence"/>
</dbReference>
<accession>A0ABS7QE94</accession>
<dbReference type="RefSeq" id="WP_222967443.1">
    <property type="nucleotide sequence ID" value="NZ_JAINZZ010000049.1"/>
</dbReference>
<evidence type="ECO:0008006" key="4">
    <source>
        <dbReference type="Google" id="ProtNLM"/>
    </source>
</evidence>
<organism evidence="2 3">
    <name type="scientific">Actinacidiphila acidipaludis</name>
    <dbReference type="NCBI Taxonomy" id="2873382"/>
    <lineage>
        <taxon>Bacteria</taxon>
        <taxon>Bacillati</taxon>
        <taxon>Actinomycetota</taxon>
        <taxon>Actinomycetes</taxon>
        <taxon>Kitasatosporales</taxon>
        <taxon>Streptomycetaceae</taxon>
        <taxon>Actinacidiphila</taxon>
    </lineage>
</organism>
<feature type="signal peptide" evidence="1">
    <location>
        <begin position="1"/>
        <end position="30"/>
    </location>
</feature>
<proteinExistence type="predicted"/>
<protein>
    <recommendedName>
        <fullName evidence="4">Peptidase inhibitor family I36</fullName>
    </recommendedName>
</protein>
<feature type="chain" id="PRO_5046504630" description="Peptidase inhibitor family I36" evidence="1">
    <location>
        <begin position="31"/>
        <end position="105"/>
    </location>
</feature>
<name>A0ABS7QE94_9ACTN</name>
<keyword evidence="3" id="KW-1185">Reference proteome</keyword>
<evidence type="ECO:0000313" key="3">
    <source>
        <dbReference type="Proteomes" id="UP000778578"/>
    </source>
</evidence>
<evidence type="ECO:0000256" key="1">
    <source>
        <dbReference type="SAM" id="SignalP"/>
    </source>
</evidence>